<feature type="signal peptide" evidence="1">
    <location>
        <begin position="1"/>
        <end position="25"/>
    </location>
</feature>
<proteinExistence type="predicted"/>
<feature type="domain" description="DUF7939" evidence="2">
    <location>
        <begin position="465"/>
        <end position="545"/>
    </location>
</feature>
<evidence type="ECO:0000256" key="1">
    <source>
        <dbReference type="SAM" id="SignalP"/>
    </source>
</evidence>
<feature type="chain" id="PRO_5045494614" evidence="1">
    <location>
        <begin position="26"/>
        <end position="560"/>
    </location>
</feature>
<keyword evidence="1" id="KW-0732">Signal</keyword>
<reference evidence="3 4" key="1">
    <citation type="submission" date="2024-09" db="EMBL/GenBank/DDBJ databases">
        <authorList>
            <person name="Sun Q."/>
            <person name="Mori K."/>
        </authorList>
    </citation>
    <scope>NUCLEOTIDE SEQUENCE [LARGE SCALE GENOMIC DNA]</scope>
    <source>
        <strain evidence="3 4">KCTC 23315</strain>
    </source>
</reference>
<dbReference type="Pfam" id="PF13584">
    <property type="entry name" value="BatD"/>
    <property type="match status" value="1"/>
</dbReference>
<sequence>MVNQMVKFAGRLLVLMLCLSSQVQAATQLKASVDKNPAMYGEAIMLQLVLDEKVDAGAIDFASLEADFRVTGPSVSQSMQIVNGQSSQSTSWQLSLYPRRTGTLTIPAFQIGALSSEPISLEVQPASQASGQGAELFLQNSFSSESVHVQQMLYYEIKIYFKGELQRGNLSQPELAGADVEQVGKDIENSEIVNGERYQTITRRYSVIPQKSGTLTLNPPFFNGEMIDRDNSRYDYFARTKAVSAEGQPLTLQVKPIPDGQQQNWLASELVALSDEWNPAGDQLIQGEPVTRTITLTALDLADNQLPDLQLGTVAGAKIYPEQPQSRKAERKGRIVAQKVFSYAIIADKAGSLTLPEVRVRWWNTKTNQPDEAVLSAVTLQVAPNPQQVQQPEPAATSTTAVTDSLPSAKISDWHFSYSSWLLLGLWLLTLVAWGWWAISAPHAVSNDKTSEPRATSASELRFNSRKLKHACQQHDAALAREQLLRWAQQLIDANIESLADLVQHLPDGALKTQIQQLSYQGYQPAGVQWQGQALLEAWAHFHHQPGTTAEGLAPLYPRG</sequence>
<dbReference type="InterPro" id="IPR057699">
    <property type="entry name" value="DUF7939"/>
</dbReference>
<dbReference type="Proteomes" id="UP001589813">
    <property type="component" value="Unassembled WGS sequence"/>
</dbReference>
<protein>
    <submittedName>
        <fullName evidence="3">BatD family protein</fullName>
    </submittedName>
</protein>
<dbReference type="RefSeq" id="WP_377242243.1">
    <property type="nucleotide sequence ID" value="NZ_JBHLXP010000001.1"/>
</dbReference>
<dbReference type="PANTHER" id="PTHR40940">
    <property type="entry name" value="PROTEIN BATD-RELATED"/>
    <property type="match status" value="1"/>
</dbReference>
<evidence type="ECO:0000313" key="3">
    <source>
        <dbReference type="EMBL" id="MFC0048243.1"/>
    </source>
</evidence>
<comment type="caution">
    <text evidence="3">The sequence shown here is derived from an EMBL/GenBank/DDBJ whole genome shotgun (WGS) entry which is preliminary data.</text>
</comment>
<name>A0ABV6BBJ2_9GAMM</name>
<accession>A0ABV6BBJ2</accession>
<evidence type="ECO:0000313" key="4">
    <source>
        <dbReference type="Proteomes" id="UP001589813"/>
    </source>
</evidence>
<keyword evidence="4" id="KW-1185">Reference proteome</keyword>
<gene>
    <name evidence="3" type="ORF">ACFFJP_08080</name>
</gene>
<dbReference type="EMBL" id="JBHLXP010000001">
    <property type="protein sequence ID" value="MFC0048243.1"/>
    <property type="molecule type" value="Genomic_DNA"/>
</dbReference>
<organism evidence="3 4">
    <name type="scientific">Rheinheimera tilapiae</name>
    <dbReference type="NCBI Taxonomy" id="875043"/>
    <lineage>
        <taxon>Bacteria</taxon>
        <taxon>Pseudomonadati</taxon>
        <taxon>Pseudomonadota</taxon>
        <taxon>Gammaproteobacteria</taxon>
        <taxon>Chromatiales</taxon>
        <taxon>Chromatiaceae</taxon>
        <taxon>Rheinheimera</taxon>
    </lineage>
</organism>
<dbReference type="InterPro" id="IPR025738">
    <property type="entry name" value="BatD"/>
</dbReference>
<dbReference type="PANTHER" id="PTHR40940:SF1">
    <property type="entry name" value="PROTEIN BATD"/>
    <property type="match status" value="1"/>
</dbReference>
<dbReference type="Pfam" id="PF25607">
    <property type="entry name" value="DUF7939"/>
    <property type="match status" value="1"/>
</dbReference>
<evidence type="ECO:0000259" key="2">
    <source>
        <dbReference type="Pfam" id="PF25607"/>
    </source>
</evidence>